<accession>A0ABQ7I1K5</accession>
<keyword evidence="3" id="KW-1185">Reference proteome</keyword>
<gene>
    <name evidence="2" type="ORF">TCON_0457</name>
</gene>
<proteinExistence type="predicted"/>
<protein>
    <submittedName>
        <fullName evidence="2">Uncharacterized protein</fullName>
    </submittedName>
</protein>
<organism evidence="2 3">
    <name type="scientific">Astathelohania contejeani</name>
    <dbReference type="NCBI Taxonomy" id="164912"/>
    <lineage>
        <taxon>Eukaryota</taxon>
        <taxon>Fungi</taxon>
        <taxon>Fungi incertae sedis</taxon>
        <taxon>Microsporidia</taxon>
        <taxon>Astathelohaniidae</taxon>
        <taxon>Astathelohania</taxon>
    </lineage>
</organism>
<name>A0ABQ7I1K5_9MICR</name>
<evidence type="ECO:0000313" key="3">
    <source>
        <dbReference type="Proteomes" id="UP001516464"/>
    </source>
</evidence>
<dbReference type="EMBL" id="SBIQ01000017">
    <property type="protein sequence ID" value="KAF7684341.1"/>
    <property type="molecule type" value="Genomic_DNA"/>
</dbReference>
<feature type="region of interest" description="Disordered" evidence="1">
    <location>
        <begin position="217"/>
        <end position="237"/>
    </location>
</feature>
<evidence type="ECO:0000313" key="2">
    <source>
        <dbReference type="EMBL" id="KAF7684341.1"/>
    </source>
</evidence>
<evidence type="ECO:0000256" key="1">
    <source>
        <dbReference type="SAM" id="MobiDB-lite"/>
    </source>
</evidence>
<sequence>MANYTENLIIATAVNLFGLHNELLIRAYIIAHSNDIQLETWRQRYEVLSEESQRNGYSRVIEYCEDQRFTELIRIYKRKYDEREMIIRGQFDCKKARKDKTILESLEFIRKCKTEEESIRRIEMKCAQKLPPTENIELTSWIPTSSMTRSNEISSSQEIYRESIATPPNSKHNKRYYLKMNEEDRELDDYLDQIDESQIHSKEKVLHSVPALVSTYPPLHHQNKSSHDGLPSNTSSSLRETYDSIILKTRKERKTDREKSAWVSEYKSILAFFIEEFDEPSDITAKFQALIDHGNFETIGLVNLTLEVMKILQELIFWGESKAAGFKEAIYYFYDYYRK</sequence>
<dbReference type="Proteomes" id="UP001516464">
    <property type="component" value="Unassembled WGS sequence"/>
</dbReference>
<comment type="caution">
    <text evidence="2">The sequence shown here is derived from an EMBL/GenBank/DDBJ whole genome shotgun (WGS) entry which is preliminary data.</text>
</comment>
<reference evidence="2 3" key="1">
    <citation type="submission" date="2019-01" db="EMBL/GenBank/DDBJ databases">
        <title>Genomes sequencing and comparative genomics of infectious freshwater microsporidia, Cucumispora dikerogammari and Thelohania contejeani.</title>
        <authorList>
            <person name="Cormier A."/>
            <person name="Giraud I."/>
            <person name="Wattier R."/>
            <person name="Teixeira M."/>
            <person name="Grandjean F."/>
            <person name="Rigaud T."/>
            <person name="Cordaux R."/>
        </authorList>
    </citation>
    <scope>NUCLEOTIDE SEQUENCE [LARGE SCALE GENOMIC DNA]</scope>
    <source>
        <strain evidence="2">T1</strain>
        <tissue evidence="2">Spores</tissue>
    </source>
</reference>